<reference evidence="7" key="1">
    <citation type="submission" date="2022-01" db="EMBL/GenBank/DDBJ databases">
        <title>Colwellia maritima, isolated from seawater.</title>
        <authorList>
            <person name="Kristyanto S."/>
            <person name="Jung J."/>
            <person name="Jeon C.O."/>
        </authorList>
    </citation>
    <scope>NUCLEOTIDE SEQUENCE</scope>
    <source>
        <strain evidence="7">MSW7</strain>
    </source>
</reference>
<dbReference type="GO" id="GO:0052907">
    <property type="term" value="F:23S rRNA (adenine(1618)-N(6))-methyltransferase activity"/>
    <property type="evidence" value="ECO:0007669"/>
    <property type="project" value="UniProtKB-EC"/>
</dbReference>
<evidence type="ECO:0000256" key="4">
    <source>
        <dbReference type="ARBA" id="ARBA00022679"/>
    </source>
</evidence>
<name>A0ABS9X2K1_9GAMM</name>
<keyword evidence="3 6" id="KW-0489">Methyltransferase</keyword>
<dbReference type="Gene3D" id="3.40.50.150">
    <property type="entry name" value="Vaccinia Virus protein VP39"/>
    <property type="match status" value="1"/>
</dbReference>
<keyword evidence="8" id="KW-1185">Reference proteome</keyword>
<dbReference type="EMBL" id="JAKKSL010000002">
    <property type="protein sequence ID" value="MCI2284022.1"/>
    <property type="molecule type" value="Genomic_DNA"/>
</dbReference>
<dbReference type="Proteomes" id="UP001139646">
    <property type="component" value="Unassembled WGS sequence"/>
</dbReference>
<dbReference type="CDD" id="cd02440">
    <property type="entry name" value="AdoMet_MTases"/>
    <property type="match status" value="1"/>
</dbReference>
<evidence type="ECO:0000256" key="3">
    <source>
        <dbReference type="ARBA" id="ARBA00022603"/>
    </source>
</evidence>
<comment type="similarity">
    <text evidence="6">Belongs to the methyltransferase superfamily. METTL16/RlmF family.</text>
</comment>
<comment type="function">
    <text evidence="6">Specifically methylates the adenine in position 1618 of 23S rRNA.</text>
</comment>
<evidence type="ECO:0000256" key="2">
    <source>
        <dbReference type="ARBA" id="ARBA00022552"/>
    </source>
</evidence>
<keyword evidence="1 6" id="KW-0963">Cytoplasm</keyword>
<accession>A0ABS9X2K1</accession>
<dbReference type="RefSeq" id="WP_242286446.1">
    <property type="nucleotide sequence ID" value="NZ_JAKKSL010000002.1"/>
</dbReference>
<dbReference type="Pfam" id="PF05971">
    <property type="entry name" value="Methyltransf_10"/>
    <property type="match status" value="1"/>
</dbReference>
<gene>
    <name evidence="6 7" type="primary">rlmF</name>
    <name evidence="7" type="ORF">L3081_12200</name>
</gene>
<comment type="caution">
    <text evidence="7">The sequence shown here is derived from an EMBL/GenBank/DDBJ whole genome shotgun (WGS) entry which is preliminary data.</text>
</comment>
<protein>
    <recommendedName>
        <fullName evidence="6">Ribosomal RNA large subunit methyltransferase F</fullName>
        <ecNumber evidence="6">2.1.1.181</ecNumber>
    </recommendedName>
    <alternativeName>
        <fullName evidence="6">23S rRNA mA1618 methyltransferase</fullName>
    </alternativeName>
    <alternativeName>
        <fullName evidence="6">rRNA adenine N-6-methyltransferase</fullName>
    </alternativeName>
</protein>
<dbReference type="NCBIfam" id="NF008725">
    <property type="entry name" value="PRK11727.1"/>
    <property type="match status" value="1"/>
</dbReference>
<evidence type="ECO:0000256" key="6">
    <source>
        <dbReference type="HAMAP-Rule" id="MF_01848"/>
    </source>
</evidence>
<dbReference type="InterPro" id="IPR029063">
    <property type="entry name" value="SAM-dependent_MTases_sf"/>
</dbReference>
<comment type="subcellular location">
    <subcellularLocation>
        <location evidence="6">Cytoplasm</location>
    </subcellularLocation>
</comment>
<keyword evidence="5 6" id="KW-0949">S-adenosyl-L-methionine</keyword>
<keyword evidence="2 6" id="KW-0698">rRNA processing</keyword>
<sequence>MTIKTALHPRNKHRSGYDFATLKKANPSLSPFIIKNKYNQQDTIDFSNASAVKALNVALLKTYYQIEHWDFPQGYLCPPIPGRVDYIHYLADLLKEDKITTKRISVLDIGTGATCIYPMLGARAYGWHFVASDIDPVSVNTANLNVNANKTVAKHITCRLQNNSEHIFQGIINTGEYYHLTLCNPPFHKSLEEASSGTNRKWQNLQKGKKTSNERALNFGGQKAELWCHGGELAFIQQMISESKKYQTQVGWFTCLVSKKEHLSKIKLYLKKAQVSKVNVINMAQGQKISRFVAWQFTKKQP</sequence>
<comment type="catalytic activity">
    <reaction evidence="6">
        <text>adenosine(1618) in 23S rRNA + S-adenosyl-L-methionine = N(6)-methyladenosine(1618) in 23S rRNA + S-adenosyl-L-homocysteine + H(+)</text>
        <dbReference type="Rhea" id="RHEA:16497"/>
        <dbReference type="Rhea" id="RHEA-COMP:10229"/>
        <dbReference type="Rhea" id="RHEA-COMP:10231"/>
        <dbReference type="ChEBI" id="CHEBI:15378"/>
        <dbReference type="ChEBI" id="CHEBI:57856"/>
        <dbReference type="ChEBI" id="CHEBI:59789"/>
        <dbReference type="ChEBI" id="CHEBI:74411"/>
        <dbReference type="ChEBI" id="CHEBI:74449"/>
        <dbReference type="EC" id="2.1.1.181"/>
    </reaction>
</comment>
<evidence type="ECO:0000256" key="1">
    <source>
        <dbReference type="ARBA" id="ARBA00022490"/>
    </source>
</evidence>
<evidence type="ECO:0000256" key="5">
    <source>
        <dbReference type="ARBA" id="ARBA00022691"/>
    </source>
</evidence>
<evidence type="ECO:0000313" key="8">
    <source>
        <dbReference type="Proteomes" id="UP001139646"/>
    </source>
</evidence>
<proteinExistence type="inferred from homology"/>
<organism evidence="7 8">
    <name type="scientific">Colwellia maritima</name>
    <dbReference type="NCBI Taxonomy" id="2912588"/>
    <lineage>
        <taxon>Bacteria</taxon>
        <taxon>Pseudomonadati</taxon>
        <taxon>Pseudomonadota</taxon>
        <taxon>Gammaproteobacteria</taxon>
        <taxon>Alteromonadales</taxon>
        <taxon>Colwelliaceae</taxon>
        <taxon>Colwellia</taxon>
    </lineage>
</organism>
<dbReference type="PIRSF" id="PIRSF029038">
    <property type="entry name" value="Mtase_YbiN_prd"/>
    <property type="match status" value="1"/>
</dbReference>
<dbReference type="HAMAP" id="MF_01848">
    <property type="entry name" value="23SrRNA_methyltr_F"/>
    <property type="match status" value="1"/>
</dbReference>
<dbReference type="PANTHER" id="PTHR13393">
    <property type="entry name" value="SAM-DEPENDENT METHYLTRANSFERASE"/>
    <property type="match status" value="1"/>
</dbReference>
<dbReference type="SUPFAM" id="SSF53335">
    <property type="entry name" value="S-adenosyl-L-methionine-dependent methyltransferases"/>
    <property type="match status" value="1"/>
</dbReference>
<dbReference type="InterPro" id="IPR010286">
    <property type="entry name" value="METTL16/RlmF"/>
</dbReference>
<evidence type="ECO:0000313" key="7">
    <source>
        <dbReference type="EMBL" id="MCI2284022.1"/>
    </source>
</evidence>
<keyword evidence="4 6" id="KW-0808">Transferase</keyword>
<dbReference type="EC" id="2.1.1.181" evidence="6"/>
<dbReference type="InterPro" id="IPR016909">
    <property type="entry name" value="rRNA_lsu_MeTfrase_F"/>
</dbReference>
<dbReference type="PANTHER" id="PTHR13393:SF0">
    <property type="entry name" value="RNA N6-ADENOSINE-METHYLTRANSFERASE METTL16"/>
    <property type="match status" value="1"/>
</dbReference>